<name>A0A5J4VUP8_9EUKA</name>
<protein>
    <submittedName>
        <fullName evidence="1">Uncharacterized protein</fullName>
    </submittedName>
</protein>
<dbReference type="EMBL" id="SNRW01004851">
    <property type="protein sequence ID" value="KAA6386338.1"/>
    <property type="molecule type" value="Genomic_DNA"/>
</dbReference>
<organism evidence="1 2">
    <name type="scientific">Streblomastix strix</name>
    <dbReference type="NCBI Taxonomy" id="222440"/>
    <lineage>
        <taxon>Eukaryota</taxon>
        <taxon>Metamonada</taxon>
        <taxon>Preaxostyla</taxon>
        <taxon>Oxymonadida</taxon>
        <taxon>Streblomastigidae</taxon>
        <taxon>Streblomastix</taxon>
    </lineage>
</organism>
<sequence length="128" mass="15076">MISTEQANIVLYEKNYTKLRKSIMQYEGSKKEQINYFVQQLSKRKVEKLSEIRKIRQKIDVSPLLSMPGTKDKFTIETNAQLALDIQHEIQVIADKVAKNAEYQVRFNVKEYMFEDLAQFLKDIERVG</sequence>
<evidence type="ECO:0000313" key="1">
    <source>
        <dbReference type="EMBL" id="KAA6386338.1"/>
    </source>
</evidence>
<proteinExistence type="predicted"/>
<dbReference type="AlphaFoldDB" id="A0A5J4VUP8"/>
<evidence type="ECO:0000313" key="2">
    <source>
        <dbReference type="Proteomes" id="UP000324800"/>
    </source>
</evidence>
<reference evidence="1 2" key="1">
    <citation type="submission" date="2019-03" db="EMBL/GenBank/DDBJ databases">
        <title>Single cell metagenomics reveals metabolic interactions within the superorganism composed of flagellate Streblomastix strix and complex community of Bacteroidetes bacteria on its surface.</title>
        <authorList>
            <person name="Treitli S.C."/>
            <person name="Kolisko M."/>
            <person name="Husnik F."/>
            <person name="Keeling P."/>
            <person name="Hampl V."/>
        </authorList>
    </citation>
    <scope>NUCLEOTIDE SEQUENCE [LARGE SCALE GENOMIC DNA]</scope>
    <source>
        <strain evidence="1">ST1C</strain>
    </source>
</reference>
<dbReference type="Proteomes" id="UP000324800">
    <property type="component" value="Unassembled WGS sequence"/>
</dbReference>
<comment type="caution">
    <text evidence="1">The sequence shown here is derived from an EMBL/GenBank/DDBJ whole genome shotgun (WGS) entry which is preliminary data.</text>
</comment>
<gene>
    <name evidence="1" type="ORF">EZS28_018136</name>
</gene>
<accession>A0A5J4VUP8</accession>